<dbReference type="GO" id="GO:0005813">
    <property type="term" value="C:centrosome"/>
    <property type="evidence" value="ECO:0007669"/>
    <property type="project" value="UniProtKB-SubCell"/>
</dbReference>
<evidence type="ECO:0000256" key="7">
    <source>
        <dbReference type="ARBA" id="ARBA00023273"/>
    </source>
</evidence>
<evidence type="ECO:0000256" key="2">
    <source>
        <dbReference type="ARBA" id="ARBA00004300"/>
    </source>
</evidence>
<comment type="function">
    <text evidence="8">Centrosomal protein required for establishing a robust mitotic centrosome architecture that can endure the forces that converge on the centrosomes during spindle formation. Required for stabilizing the expanded pericentriolar material around the centriole.</text>
</comment>
<dbReference type="InterPro" id="IPR026742">
    <property type="entry name" value="Centrosomal_kizuma"/>
</dbReference>
<feature type="region of interest" description="Disordered" evidence="11">
    <location>
        <begin position="258"/>
        <end position="310"/>
    </location>
</feature>
<evidence type="ECO:0000313" key="13">
    <source>
        <dbReference type="Proteomes" id="UP000694523"/>
    </source>
</evidence>
<evidence type="ECO:0000256" key="10">
    <source>
        <dbReference type="SAM" id="Coils"/>
    </source>
</evidence>
<dbReference type="PANTHER" id="PTHR16299:SF2">
    <property type="entry name" value="CENTROSOMAL PROTEIN KIZUNA"/>
    <property type="match status" value="1"/>
</dbReference>
<evidence type="ECO:0000256" key="4">
    <source>
        <dbReference type="ARBA" id="ARBA00013872"/>
    </source>
</evidence>
<dbReference type="AlphaFoldDB" id="A0A8C6TAN8"/>
<evidence type="ECO:0000256" key="9">
    <source>
        <dbReference type="ARBA" id="ARBA00031153"/>
    </source>
</evidence>
<keyword evidence="5" id="KW-0963">Cytoplasm</keyword>
<comment type="subcellular location">
    <subcellularLocation>
        <location evidence="1">Cytoplasm</location>
        <location evidence="1">Cytoskeleton</location>
        <location evidence="1">Cilium basal body</location>
    </subcellularLocation>
    <subcellularLocation>
        <location evidence="2">Cytoplasm</location>
        <location evidence="2">Cytoskeleton</location>
        <location evidence="2">Microtubule organizing center</location>
        <location evidence="2">Centrosome</location>
    </subcellularLocation>
</comment>
<reference evidence="12" key="1">
    <citation type="submission" date="2025-08" db="UniProtKB">
        <authorList>
            <consortium name="Ensembl"/>
        </authorList>
    </citation>
    <scope>IDENTIFICATION</scope>
</reference>
<keyword evidence="7" id="KW-0966">Cell projection</keyword>
<evidence type="ECO:0000313" key="12">
    <source>
        <dbReference type="Ensembl" id="ENSNMLP00000017701.1"/>
    </source>
</evidence>
<keyword evidence="6" id="KW-0206">Cytoskeleton</keyword>
<protein>
    <recommendedName>
        <fullName evidence="4">Centrosomal protein kizuna</fullName>
    </recommendedName>
    <alternativeName>
        <fullName evidence="9">Polo-like kinase 1 substrate 1</fullName>
    </alternativeName>
</protein>
<dbReference type="Ensembl" id="ENSNMLT00000019910.1">
    <property type="protein sequence ID" value="ENSNMLP00000017701.1"/>
    <property type="gene ID" value="ENSNMLG00000011697.1"/>
</dbReference>
<evidence type="ECO:0000256" key="3">
    <source>
        <dbReference type="ARBA" id="ARBA00010767"/>
    </source>
</evidence>
<evidence type="ECO:0000256" key="11">
    <source>
        <dbReference type="SAM" id="MobiDB-lite"/>
    </source>
</evidence>
<name>A0A8C6TAN8_9GOBI</name>
<feature type="region of interest" description="Disordered" evidence="11">
    <location>
        <begin position="676"/>
        <end position="707"/>
    </location>
</feature>
<organism evidence="12 13">
    <name type="scientific">Neogobius melanostomus</name>
    <name type="common">round goby</name>
    <dbReference type="NCBI Taxonomy" id="47308"/>
    <lineage>
        <taxon>Eukaryota</taxon>
        <taxon>Metazoa</taxon>
        <taxon>Chordata</taxon>
        <taxon>Craniata</taxon>
        <taxon>Vertebrata</taxon>
        <taxon>Euteleostomi</taxon>
        <taxon>Actinopterygii</taxon>
        <taxon>Neopterygii</taxon>
        <taxon>Teleostei</taxon>
        <taxon>Neoteleostei</taxon>
        <taxon>Acanthomorphata</taxon>
        <taxon>Gobiaria</taxon>
        <taxon>Gobiiformes</taxon>
        <taxon>Gobioidei</taxon>
        <taxon>Gobiidae</taxon>
        <taxon>Benthophilinae</taxon>
        <taxon>Neogobiini</taxon>
        <taxon>Neogobius</taxon>
    </lineage>
</organism>
<keyword evidence="13" id="KW-1185">Reference proteome</keyword>
<evidence type="ECO:0000256" key="8">
    <source>
        <dbReference type="ARBA" id="ARBA00024919"/>
    </source>
</evidence>
<evidence type="ECO:0000256" key="1">
    <source>
        <dbReference type="ARBA" id="ARBA00004120"/>
    </source>
</evidence>
<evidence type="ECO:0000256" key="5">
    <source>
        <dbReference type="ARBA" id="ARBA00022490"/>
    </source>
</evidence>
<keyword evidence="10" id="KW-0175">Coiled coil</keyword>
<comment type="similarity">
    <text evidence="3">Belongs to the kizuna family.</text>
</comment>
<reference evidence="12" key="2">
    <citation type="submission" date="2025-09" db="UniProtKB">
        <authorList>
            <consortium name="Ensembl"/>
        </authorList>
    </citation>
    <scope>IDENTIFICATION</scope>
</reference>
<evidence type="ECO:0000256" key="6">
    <source>
        <dbReference type="ARBA" id="ARBA00023212"/>
    </source>
</evidence>
<sequence length="707" mass="79603">MNYNGEQYYEKITSIQQSLHERERRRLELERELFVYCRSDKRISQMKCSKLCSYLREISDREERAKRRNLELLRNVEYIENSMKKYQPNQDPLLQKKTEVMNMISKFMDARKINNPKTEAAKVTVMPRQGMSFTDPANTPTKLSVMGQQTRDGLTSARSDHILHHSSKSRVQIHEHLQRGLLKESRANLEDPVSEQACLSDDISSSNNPPYGCNLRDKYERTTAELQNVCAFKLDARNVPSLSNEHEPLPPVILTVPEEKQSPCSSGPMGAENPIVEKTDPKETTTQPLGEEEERGLIPDHTPGKKCLLSPESCESSLSSEIDLSLSKSSALSISLTQSELEEDLPESEAAVNHDLIEETDNHYQHCPKSSLHSDRSDGLMEGVAIEGLSLKGLYKLLDTIEERLHAEQSRVYSNPSLGTKELNRLISLCNCGGDLNGEDPKACGAVVLHELQKLSWSTEKGCLLPPDLVNAHQSCTAAEISACLLPDAAQLWDRWFKHALLLKERGVLSTEHLVQLFTPLLLERHATYGHQAKVLLRTLLSRSSEECPSAEDESDVSSFGPAPLPTGGVAVRPLLNQYSPELQSSEEGSQDESPVESVPIRESKAYQLLKQSAMQKRILNFKEEEDNKEDIHSGISDDHEEDLGWAKRSLHQDPYPRMEELNSKVSSALQSKAFWRESDDSNSEIEAALRPQPFSTNNVDTEDFYN</sequence>
<dbReference type="Proteomes" id="UP000694523">
    <property type="component" value="Unplaced"/>
</dbReference>
<accession>A0A8C6TAN8</accession>
<dbReference type="GO" id="GO:0007051">
    <property type="term" value="P:spindle organization"/>
    <property type="evidence" value="ECO:0007669"/>
    <property type="project" value="InterPro"/>
</dbReference>
<dbReference type="PANTHER" id="PTHR16299">
    <property type="entry name" value="CENTROSOMAL PROTEIN KIZUNA"/>
    <property type="match status" value="1"/>
</dbReference>
<feature type="coiled-coil region" evidence="10">
    <location>
        <begin position="12"/>
        <end position="75"/>
    </location>
</feature>
<proteinExistence type="inferred from homology"/>